<accession>A0ACB9HJL6</accession>
<proteinExistence type="predicted"/>
<dbReference type="Proteomes" id="UP001056120">
    <property type="component" value="Linkage Group LG12"/>
</dbReference>
<dbReference type="EMBL" id="CM042029">
    <property type="protein sequence ID" value="KAI3795513.1"/>
    <property type="molecule type" value="Genomic_DNA"/>
</dbReference>
<evidence type="ECO:0000313" key="1">
    <source>
        <dbReference type="EMBL" id="KAI3795513.1"/>
    </source>
</evidence>
<protein>
    <submittedName>
        <fullName evidence="1">Uncharacterized protein</fullName>
    </submittedName>
</protein>
<sequence length="90" mass="10194">MCSVFFLSIHFAIASGVYCFGYCCSCFLDSAFNVLMSIDEKGLGHCIVQLITEKFELRPLSYNCRVVDEWIVVGVDKLPQLLHEHPETCI</sequence>
<organism evidence="1 2">
    <name type="scientific">Smallanthus sonchifolius</name>
    <dbReference type="NCBI Taxonomy" id="185202"/>
    <lineage>
        <taxon>Eukaryota</taxon>
        <taxon>Viridiplantae</taxon>
        <taxon>Streptophyta</taxon>
        <taxon>Embryophyta</taxon>
        <taxon>Tracheophyta</taxon>
        <taxon>Spermatophyta</taxon>
        <taxon>Magnoliopsida</taxon>
        <taxon>eudicotyledons</taxon>
        <taxon>Gunneridae</taxon>
        <taxon>Pentapetalae</taxon>
        <taxon>asterids</taxon>
        <taxon>campanulids</taxon>
        <taxon>Asterales</taxon>
        <taxon>Asteraceae</taxon>
        <taxon>Asteroideae</taxon>
        <taxon>Heliantheae alliance</taxon>
        <taxon>Millerieae</taxon>
        <taxon>Smallanthus</taxon>
    </lineage>
</organism>
<name>A0ACB9HJL6_9ASTR</name>
<keyword evidence="2" id="KW-1185">Reference proteome</keyword>
<evidence type="ECO:0000313" key="2">
    <source>
        <dbReference type="Proteomes" id="UP001056120"/>
    </source>
</evidence>
<comment type="caution">
    <text evidence="1">The sequence shown here is derived from an EMBL/GenBank/DDBJ whole genome shotgun (WGS) entry which is preliminary data.</text>
</comment>
<gene>
    <name evidence="1" type="ORF">L1987_38168</name>
</gene>
<reference evidence="1 2" key="2">
    <citation type="journal article" date="2022" name="Mol. Ecol. Resour.">
        <title>The genomes of chicory, endive, great burdock and yacon provide insights into Asteraceae paleo-polyploidization history and plant inulin production.</title>
        <authorList>
            <person name="Fan W."/>
            <person name="Wang S."/>
            <person name="Wang H."/>
            <person name="Wang A."/>
            <person name="Jiang F."/>
            <person name="Liu H."/>
            <person name="Zhao H."/>
            <person name="Xu D."/>
            <person name="Zhang Y."/>
        </authorList>
    </citation>
    <scope>NUCLEOTIDE SEQUENCE [LARGE SCALE GENOMIC DNA]</scope>
    <source>
        <strain evidence="2">cv. Yunnan</strain>
        <tissue evidence="1">Leaves</tissue>
    </source>
</reference>
<reference evidence="2" key="1">
    <citation type="journal article" date="2022" name="Mol. Ecol. Resour.">
        <title>The genomes of chicory, endive, great burdock and yacon provide insights into Asteraceae palaeo-polyploidization history and plant inulin production.</title>
        <authorList>
            <person name="Fan W."/>
            <person name="Wang S."/>
            <person name="Wang H."/>
            <person name="Wang A."/>
            <person name="Jiang F."/>
            <person name="Liu H."/>
            <person name="Zhao H."/>
            <person name="Xu D."/>
            <person name="Zhang Y."/>
        </authorList>
    </citation>
    <scope>NUCLEOTIDE SEQUENCE [LARGE SCALE GENOMIC DNA]</scope>
    <source>
        <strain evidence="2">cv. Yunnan</strain>
    </source>
</reference>